<accession>A0AB73T9C5</accession>
<sequence length="413" mass="44188">MKKAITFLAAFSMSLSLLAGCAGSGSGNTEKATQAVTPAETEASEKTEKMTDAPKETDKSTEVPKETETAKETETQPATDETAEDMSETAAKAGTESELETEALNKTDAEGKVRVMALKGPTAMGMVKLMEDSEAGAVNGNEYDFTIAASVDEVTPKLVQGEADIAAVPANLASVLYNNTKGKVQVLAVNTLGVLYIVENGEAVQSVEDLKGKTVYASGKGATPEYALNYILQENGIDPQKDVTIEWKSEHSECVAALAADEDGIAMLPQPFVTTAQAKNDKIRIALDLTAEWDKLQQGGGREVMPSALITGVVVVRTDFAQEHKAWVDAFMDSYKDSVEYVNSNTDEAASLIEKYDIVPAAVAKKALPYCNITFIEGGELKEKLSGYLNVLMEQNPKAVGGELPSDDFYYSR</sequence>
<dbReference type="EMBL" id="QGGY01000001">
    <property type="protein sequence ID" value="PWJ78755.1"/>
    <property type="molecule type" value="Genomic_DNA"/>
</dbReference>
<feature type="chain" id="PRO_5044506328" evidence="2">
    <location>
        <begin position="20"/>
        <end position="413"/>
    </location>
</feature>
<comment type="caution">
    <text evidence="3">The sequence shown here is derived from an EMBL/GenBank/DDBJ whole genome shotgun (WGS) entry which is preliminary data.</text>
</comment>
<dbReference type="Proteomes" id="UP000245412">
    <property type="component" value="Unassembled WGS sequence"/>
</dbReference>
<reference evidence="3 4" key="1">
    <citation type="submission" date="2018-05" db="EMBL/GenBank/DDBJ databases">
        <authorList>
            <person name="Goeker M."/>
            <person name="Huntemann M."/>
            <person name="Clum A."/>
            <person name="Pillay M."/>
            <person name="Palaniappan K."/>
            <person name="Varghese N."/>
            <person name="Mikhailova N."/>
            <person name="Stamatis D."/>
            <person name="Reddy T."/>
            <person name="Daum C."/>
            <person name="Shapiro N."/>
            <person name="Ivanova N."/>
            <person name="Kyrpides N."/>
            <person name="Woyke T."/>
        </authorList>
    </citation>
    <scope>NUCLEOTIDE SEQUENCE [LARGE SCALE GENOMIC DNA]</scope>
    <source>
        <strain evidence="3 4">DSM 26524</strain>
    </source>
</reference>
<dbReference type="Gene3D" id="3.40.190.10">
    <property type="entry name" value="Periplasmic binding protein-like II"/>
    <property type="match status" value="2"/>
</dbReference>
<keyword evidence="4" id="KW-1185">Reference proteome</keyword>
<feature type="region of interest" description="Disordered" evidence="1">
    <location>
        <begin position="22"/>
        <end position="108"/>
    </location>
</feature>
<dbReference type="SUPFAM" id="SSF53850">
    <property type="entry name" value="Periplasmic binding protein-like II"/>
    <property type="match status" value="1"/>
</dbReference>
<evidence type="ECO:0000256" key="1">
    <source>
        <dbReference type="SAM" id="MobiDB-lite"/>
    </source>
</evidence>
<keyword evidence="2" id="KW-0732">Signal</keyword>
<dbReference type="PROSITE" id="PS51257">
    <property type="entry name" value="PROKAR_LIPOPROTEIN"/>
    <property type="match status" value="1"/>
</dbReference>
<evidence type="ECO:0000313" key="4">
    <source>
        <dbReference type="Proteomes" id="UP000245412"/>
    </source>
</evidence>
<feature type="signal peptide" evidence="2">
    <location>
        <begin position="1"/>
        <end position="19"/>
    </location>
</feature>
<feature type="compositionally biased region" description="Basic and acidic residues" evidence="1">
    <location>
        <begin position="43"/>
        <end position="74"/>
    </location>
</feature>
<dbReference type="RefSeq" id="WP_109624204.1">
    <property type="nucleotide sequence ID" value="NZ_JANKBI010000001.1"/>
</dbReference>
<dbReference type="AlphaFoldDB" id="A0AB73T9C5"/>
<evidence type="ECO:0000313" key="3">
    <source>
        <dbReference type="EMBL" id="PWJ78755.1"/>
    </source>
</evidence>
<evidence type="ECO:0000256" key="2">
    <source>
        <dbReference type="SAM" id="SignalP"/>
    </source>
</evidence>
<gene>
    <name evidence="3" type="ORF">C7383_101123</name>
</gene>
<dbReference type="PANTHER" id="PTHR30024:SF46">
    <property type="entry name" value="ABC TRANSPORTER, SUBSTRATE-BINDING LIPOPROTEIN"/>
    <property type="match status" value="1"/>
</dbReference>
<dbReference type="PANTHER" id="PTHR30024">
    <property type="entry name" value="ALIPHATIC SULFONATES-BINDING PROTEIN-RELATED"/>
    <property type="match status" value="1"/>
</dbReference>
<name>A0AB73T9C5_9FIRM</name>
<proteinExistence type="predicted"/>
<dbReference type="Pfam" id="PF12974">
    <property type="entry name" value="Phosphonate-bd"/>
    <property type="match status" value="1"/>
</dbReference>
<protein>
    <submittedName>
        <fullName evidence="3">NitT/TauT family transport system substrate-binding protein</fullName>
    </submittedName>
</protein>
<organism evidence="3 4">
    <name type="scientific">Murimonas intestini</name>
    <dbReference type="NCBI Taxonomy" id="1337051"/>
    <lineage>
        <taxon>Bacteria</taxon>
        <taxon>Bacillati</taxon>
        <taxon>Bacillota</taxon>
        <taxon>Clostridia</taxon>
        <taxon>Lachnospirales</taxon>
        <taxon>Lachnospiraceae</taxon>
        <taxon>Murimonas</taxon>
    </lineage>
</organism>